<organism evidence="4 5">
    <name type="scientific">Orchesella dallaii</name>
    <dbReference type="NCBI Taxonomy" id="48710"/>
    <lineage>
        <taxon>Eukaryota</taxon>
        <taxon>Metazoa</taxon>
        <taxon>Ecdysozoa</taxon>
        <taxon>Arthropoda</taxon>
        <taxon>Hexapoda</taxon>
        <taxon>Collembola</taxon>
        <taxon>Entomobryomorpha</taxon>
        <taxon>Entomobryoidea</taxon>
        <taxon>Orchesellidae</taxon>
        <taxon>Orchesellinae</taxon>
        <taxon>Orchesella</taxon>
    </lineage>
</organism>
<evidence type="ECO:0000256" key="1">
    <source>
        <dbReference type="PROSITE-ProRule" id="PRU00042"/>
    </source>
</evidence>
<protein>
    <recommendedName>
        <fullName evidence="3">C2H2-type domain-containing protein</fullName>
    </recommendedName>
</protein>
<dbReference type="PROSITE" id="PS00028">
    <property type="entry name" value="ZINC_FINGER_C2H2_1"/>
    <property type="match status" value="1"/>
</dbReference>
<evidence type="ECO:0000313" key="4">
    <source>
        <dbReference type="EMBL" id="CAL8114682.1"/>
    </source>
</evidence>
<keyword evidence="1" id="KW-0862">Zinc</keyword>
<evidence type="ECO:0000259" key="3">
    <source>
        <dbReference type="PROSITE" id="PS50157"/>
    </source>
</evidence>
<reference evidence="4 5" key="1">
    <citation type="submission" date="2024-08" db="EMBL/GenBank/DDBJ databases">
        <authorList>
            <person name="Cucini C."/>
            <person name="Frati F."/>
        </authorList>
    </citation>
    <scope>NUCLEOTIDE SEQUENCE [LARGE SCALE GENOMIC DNA]</scope>
</reference>
<feature type="domain" description="C2H2-type" evidence="3">
    <location>
        <begin position="354"/>
        <end position="376"/>
    </location>
</feature>
<evidence type="ECO:0000256" key="2">
    <source>
        <dbReference type="SAM" id="MobiDB-lite"/>
    </source>
</evidence>
<dbReference type="Proteomes" id="UP001642540">
    <property type="component" value="Unassembled WGS sequence"/>
</dbReference>
<feature type="compositionally biased region" description="Low complexity" evidence="2">
    <location>
        <begin position="199"/>
        <end position="217"/>
    </location>
</feature>
<gene>
    <name evidence="4" type="ORF">ODALV1_LOCUS16567</name>
</gene>
<dbReference type="PROSITE" id="PS50157">
    <property type="entry name" value="ZINC_FINGER_C2H2_2"/>
    <property type="match status" value="1"/>
</dbReference>
<feature type="region of interest" description="Disordered" evidence="2">
    <location>
        <begin position="411"/>
        <end position="453"/>
    </location>
</feature>
<evidence type="ECO:0000313" key="5">
    <source>
        <dbReference type="Proteomes" id="UP001642540"/>
    </source>
</evidence>
<feature type="region of interest" description="Disordered" evidence="2">
    <location>
        <begin position="142"/>
        <end position="175"/>
    </location>
</feature>
<dbReference type="InterPro" id="IPR013087">
    <property type="entry name" value="Znf_C2H2_type"/>
</dbReference>
<proteinExistence type="predicted"/>
<keyword evidence="1" id="KW-0863">Zinc-finger</keyword>
<comment type="caution">
    <text evidence="4">The sequence shown here is derived from an EMBL/GenBank/DDBJ whole genome shotgun (WGS) entry which is preliminary data.</text>
</comment>
<keyword evidence="1" id="KW-0479">Metal-binding</keyword>
<sequence>MASTKTCFSCRVEFNSPFEQPNGNALKSAILWNMIEEMNVGDIGLGGQDSSLEDIFPMCVLCERQLWPLWEYKESKIELEKKRTQAISAILQNVADGELLKVPIPNRGVTSANAANELREILLERYRQTRITQKLKEMKAITTQESLDSSSVPGGSNTMRNEHQRDNGNPTRPSFEAFNYALVPTTAVRASSSSVSSNISNAAQESSSTSTSTNQAEGSNSSQPLPLATVKEEAHTEWSGSNTEDDGNPLCFNPESKSNFLRKYSHNGIDIYKGVGPTNKQFLMCSRCNFSLKLQSNYTLKFKEMHEHISTLHIDEVPAPVPDEVLENNDAKVAPRFRKRGVSEDNQGETAKLVQCNECDMKFAKKAYMGMHLKMHKRIAKEQQQRLQGPKLVIVSVTGALTQTVNAAAEIGGPPVDDEQVASCSKTVTHPSMESSVQEEDADMPSLEAEMNL</sequence>
<dbReference type="EMBL" id="CAXLJM020000050">
    <property type="protein sequence ID" value="CAL8114682.1"/>
    <property type="molecule type" value="Genomic_DNA"/>
</dbReference>
<feature type="region of interest" description="Disordered" evidence="2">
    <location>
        <begin position="199"/>
        <end position="251"/>
    </location>
</feature>
<feature type="compositionally biased region" description="Polar residues" evidence="2">
    <location>
        <begin position="422"/>
        <end position="436"/>
    </location>
</feature>
<keyword evidence="5" id="KW-1185">Reference proteome</keyword>
<feature type="compositionally biased region" description="Polar residues" evidence="2">
    <location>
        <begin position="142"/>
        <end position="159"/>
    </location>
</feature>
<accession>A0ABP1QYJ6</accession>
<name>A0ABP1QYJ6_9HEXA</name>